<gene>
    <name evidence="2" type="ORF">C8N35_10138</name>
</gene>
<dbReference type="EMBL" id="QAYG01000001">
    <property type="protein sequence ID" value="PTW62006.1"/>
    <property type="molecule type" value="Genomic_DNA"/>
</dbReference>
<evidence type="ECO:0000256" key="1">
    <source>
        <dbReference type="SAM" id="MobiDB-lite"/>
    </source>
</evidence>
<dbReference type="AlphaFoldDB" id="A0A2T5VE56"/>
<keyword evidence="3" id="KW-1185">Reference proteome</keyword>
<sequence length="29" mass="3051">MTPFATSYPGMAETSDLATNVSPANIAHR</sequence>
<name>A0A2T5VE56_9HYPH</name>
<proteinExistence type="predicted"/>
<feature type="region of interest" description="Disordered" evidence="1">
    <location>
        <begin position="1"/>
        <end position="29"/>
    </location>
</feature>
<reference evidence="2 3" key="1">
    <citation type="submission" date="2018-04" db="EMBL/GenBank/DDBJ databases">
        <title>Genomic Encyclopedia of Archaeal and Bacterial Type Strains, Phase II (KMG-II): from individual species to whole genera.</title>
        <authorList>
            <person name="Goeker M."/>
        </authorList>
    </citation>
    <scope>NUCLEOTIDE SEQUENCE [LARGE SCALE GENOMIC DNA]</scope>
    <source>
        <strain evidence="2 3">DSM 23382</strain>
    </source>
</reference>
<evidence type="ECO:0000313" key="3">
    <source>
        <dbReference type="Proteomes" id="UP000244081"/>
    </source>
</evidence>
<organism evidence="2 3">
    <name type="scientific">Breoghania corrubedonensis</name>
    <dbReference type="NCBI Taxonomy" id="665038"/>
    <lineage>
        <taxon>Bacteria</taxon>
        <taxon>Pseudomonadati</taxon>
        <taxon>Pseudomonadota</taxon>
        <taxon>Alphaproteobacteria</taxon>
        <taxon>Hyphomicrobiales</taxon>
        <taxon>Stappiaceae</taxon>
        <taxon>Breoghania</taxon>
    </lineage>
</organism>
<protein>
    <submittedName>
        <fullName evidence="2">Uncharacterized protein</fullName>
    </submittedName>
</protein>
<accession>A0A2T5VE56</accession>
<dbReference type="Proteomes" id="UP000244081">
    <property type="component" value="Unassembled WGS sequence"/>
</dbReference>
<comment type="caution">
    <text evidence="2">The sequence shown here is derived from an EMBL/GenBank/DDBJ whole genome shotgun (WGS) entry which is preliminary data.</text>
</comment>
<evidence type="ECO:0000313" key="2">
    <source>
        <dbReference type="EMBL" id="PTW62006.1"/>
    </source>
</evidence>